<dbReference type="AlphaFoldDB" id="A0A9P6NNZ4"/>
<dbReference type="Proteomes" id="UP000886653">
    <property type="component" value="Unassembled WGS sequence"/>
</dbReference>
<evidence type="ECO:0000256" key="2">
    <source>
        <dbReference type="ARBA" id="ARBA00022980"/>
    </source>
</evidence>
<evidence type="ECO:0000256" key="3">
    <source>
        <dbReference type="ARBA" id="ARBA00023274"/>
    </source>
</evidence>
<dbReference type="GO" id="GO:0005762">
    <property type="term" value="C:mitochondrial large ribosomal subunit"/>
    <property type="evidence" value="ECO:0007669"/>
    <property type="project" value="TreeGrafter"/>
</dbReference>
<comment type="caution">
    <text evidence="5">The sequence shown here is derived from an EMBL/GenBank/DDBJ whole genome shotgun (WGS) entry which is preliminary data.</text>
</comment>
<sequence length="161" mass="18041">MPRFVRPQLFRLLPSVSKPNPCQPLRPSTVNAPVPNTPSGISPSLAPCPSSDLIQSASVQTCPWSTSASTILRSSHKPTNLPFDHFRGFRPQISVLTLPALSNLKMSWQLGSTRFIARGNTYQPSQLKRKRRHGFLARLKTKTGRKILFTRRAKGRKFLSH</sequence>
<keyword evidence="2" id="KW-0689">Ribosomal protein</keyword>
<dbReference type="Pfam" id="PF00468">
    <property type="entry name" value="Ribosomal_L34"/>
    <property type="match status" value="1"/>
</dbReference>
<protein>
    <recommendedName>
        <fullName evidence="4">Large ribosomal subunit protein bL34m</fullName>
    </recommendedName>
</protein>
<dbReference type="EMBL" id="MU167246">
    <property type="protein sequence ID" value="KAG0147558.1"/>
    <property type="molecule type" value="Genomic_DNA"/>
</dbReference>
<comment type="similarity">
    <text evidence="1">Belongs to the bacterial ribosomal protein bL34 family.</text>
</comment>
<evidence type="ECO:0000256" key="4">
    <source>
        <dbReference type="ARBA" id="ARBA00035274"/>
    </source>
</evidence>
<dbReference type="InterPro" id="IPR000271">
    <property type="entry name" value="Ribosomal_bL34"/>
</dbReference>
<organism evidence="5 6">
    <name type="scientific">Cronartium quercuum f. sp. fusiforme G11</name>
    <dbReference type="NCBI Taxonomy" id="708437"/>
    <lineage>
        <taxon>Eukaryota</taxon>
        <taxon>Fungi</taxon>
        <taxon>Dikarya</taxon>
        <taxon>Basidiomycota</taxon>
        <taxon>Pucciniomycotina</taxon>
        <taxon>Pucciniomycetes</taxon>
        <taxon>Pucciniales</taxon>
        <taxon>Coleosporiaceae</taxon>
        <taxon>Cronartium</taxon>
    </lineage>
</organism>
<dbReference type="GO" id="GO:0003735">
    <property type="term" value="F:structural constituent of ribosome"/>
    <property type="evidence" value="ECO:0007669"/>
    <property type="project" value="InterPro"/>
</dbReference>
<keyword evidence="6" id="KW-1185">Reference proteome</keyword>
<keyword evidence="3" id="KW-0687">Ribonucleoprotein</keyword>
<dbReference type="OrthoDB" id="431691at2759"/>
<name>A0A9P6NNZ4_9BASI</name>
<dbReference type="GO" id="GO:0006412">
    <property type="term" value="P:translation"/>
    <property type="evidence" value="ECO:0007669"/>
    <property type="project" value="InterPro"/>
</dbReference>
<dbReference type="PANTHER" id="PTHR14503">
    <property type="entry name" value="MITOCHONDRIAL RIBOSOMAL PROTEIN 34 FAMILY MEMBER"/>
    <property type="match status" value="1"/>
</dbReference>
<reference evidence="5" key="1">
    <citation type="submission" date="2013-11" db="EMBL/GenBank/DDBJ databases">
        <title>Genome sequence of the fusiform rust pathogen reveals effectors for host alternation and coevolution with pine.</title>
        <authorList>
            <consortium name="DOE Joint Genome Institute"/>
            <person name="Smith K."/>
            <person name="Pendleton A."/>
            <person name="Kubisiak T."/>
            <person name="Anderson C."/>
            <person name="Salamov A."/>
            <person name="Aerts A."/>
            <person name="Riley R."/>
            <person name="Clum A."/>
            <person name="Lindquist E."/>
            <person name="Ence D."/>
            <person name="Campbell M."/>
            <person name="Kronenberg Z."/>
            <person name="Feau N."/>
            <person name="Dhillon B."/>
            <person name="Hamelin R."/>
            <person name="Burleigh J."/>
            <person name="Smith J."/>
            <person name="Yandell M."/>
            <person name="Nelson C."/>
            <person name="Grigoriev I."/>
            <person name="Davis J."/>
        </authorList>
    </citation>
    <scope>NUCLEOTIDE SEQUENCE</scope>
    <source>
        <strain evidence="5">G11</strain>
    </source>
</reference>
<evidence type="ECO:0000256" key="1">
    <source>
        <dbReference type="ARBA" id="ARBA00010111"/>
    </source>
</evidence>
<accession>A0A9P6NNZ4</accession>
<dbReference type="PANTHER" id="PTHR14503:SF4">
    <property type="entry name" value="LARGE RIBOSOMAL SUBUNIT PROTEIN BL34M"/>
    <property type="match status" value="1"/>
</dbReference>
<evidence type="ECO:0000313" key="6">
    <source>
        <dbReference type="Proteomes" id="UP000886653"/>
    </source>
</evidence>
<dbReference type="HAMAP" id="MF_00391">
    <property type="entry name" value="Ribosomal_bL34"/>
    <property type="match status" value="1"/>
</dbReference>
<dbReference type="Gene3D" id="1.10.287.3980">
    <property type="match status" value="1"/>
</dbReference>
<proteinExistence type="inferred from homology"/>
<evidence type="ECO:0000313" key="5">
    <source>
        <dbReference type="EMBL" id="KAG0147558.1"/>
    </source>
</evidence>
<dbReference type="FunFam" id="1.10.287.3980:FF:000001">
    <property type="entry name" value="Mitochondrial ribosomal protein L34"/>
    <property type="match status" value="1"/>
</dbReference>
<dbReference type="NCBIfam" id="TIGR01030">
    <property type="entry name" value="rpmH_bact"/>
    <property type="match status" value="1"/>
</dbReference>
<gene>
    <name evidence="5" type="ORF">CROQUDRAFT_76435</name>
</gene>